<dbReference type="Proteomes" id="UP000243081">
    <property type="component" value="Unassembled WGS sequence"/>
</dbReference>
<evidence type="ECO:0000313" key="3">
    <source>
        <dbReference type="Proteomes" id="UP000243081"/>
    </source>
</evidence>
<keyword evidence="3" id="KW-1185">Reference proteome</keyword>
<evidence type="ECO:0000313" key="2">
    <source>
        <dbReference type="EMBL" id="OAQ95975.1"/>
    </source>
</evidence>
<name>A0A179HZK5_CORDF</name>
<dbReference type="OrthoDB" id="3061561at2759"/>
<keyword evidence="1" id="KW-0472">Membrane</keyword>
<keyword evidence="1" id="KW-1133">Transmembrane helix</keyword>
<feature type="transmembrane region" description="Helical" evidence="1">
    <location>
        <begin position="21"/>
        <end position="44"/>
    </location>
</feature>
<sequence>MAAEIQLLQLNLTFIRRRIRGLRFSQLETVALSFAICGVLMTYMDCHKPQNIDRPEQLKVEATVRRDVLREKAATTRLDVLPEQATETQEDKPFTSRGKTYYSFWAIMLNRRNASNTKQGSKQPKAPRIPNDSIPLTRVAMRLAQLYAYSHWLLESSALFMLWHGVLSFRAESRDCLGTWQRLFLL</sequence>
<evidence type="ECO:0000256" key="1">
    <source>
        <dbReference type="SAM" id="Phobius"/>
    </source>
</evidence>
<protein>
    <submittedName>
        <fullName evidence="2">Uncharacterized protein</fullName>
    </submittedName>
</protein>
<comment type="caution">
    <text evidence="2">The sequence shown here is derived from an EMBL/GenBank/DDBJ whole genome shotgun (WGS) entry which is preliminary data.</text>
</comment>
<gene>
    <name evidence="2" type="ORF">LLEC1_02858</name>
</gene>
<dbReference type="AlphaFoldDB" id="A0A179HZK5"/>
<reference evidence="2 3" key="1">
    <citation type="submission" date="2016-03" db="EMBL/GenBank/DDBJ databases">
        <title>Fine-scale spatial genetic structure of a fungal parasite of coffee scale insects.</title>
        <authorList>
            <person name="Jackson D."/>
            <person name="Zemenick K.A."/>
            <person name="Malloure B."/>
            <person name="Quandt C.A."/>
            <person name="James T.Y."/>
        </authorList>
    </citation>
    <scope>NUCLEOTIDE SEQUENCE [LARGE SCALE GENOMIC DNA]</scope>
    <source>
        <strain evidence="2 3">UM487</strain>
    </source>
</reference>
<keyword evidence="1" id="KW-0812">Transmembrane</keyword>
<proteinExistence type="predicted"/>
<organism evidence="2 3">
    <name type="scientific">Cordyceps confragosa</name>
    <name type="common">Lecanicillium lecanii</name>
    <dbReference type="NCBI Taxonomy" id="2714763"/>
    <lineage>
        <taxon>Eukaryota</taxon>
        <taxon>Fungi</taxon>
        <taxon>Dikarya</taxon>
        <taxon>Ascomycota</taxon>
        <taxon>Pezizomycotina</taxon>
        <taxon>Sordariomycetes</taxon>
        <taxon>Hypocreomycetidae</taxon>
        <taxon>Hypocreales</taxon>
        <taxon>Cordycipitaceae</taxon>
        <taxon>Akanthomyces</taxon>
    </lineage>
</organism>
<dbReference type="EMBL" id="LUKN01004462">
    <property type="protein sequence ID" value="OAQ95975.1"/>
    <property type="molecule type" value="Genomic_DNA"/>
</dbReference>
<accession>A0A179HZK5</accession>